<comment type="caution">
    <text evidence="11">Lacks conserved residue(s) required for the propagation of feature annotation.</text>
</comment>
<proteinExistence type="inferred from homology"/>
<dbReference type="EMBL" id="PQIB02000003">
    <property type="protein sequence ID" value="RLN27823.1"/>
    <property type="molecule type" value="Genomic_DNA"/>
</dbReference>
<comment type="function">
    <text evidence="11">Mannosyltransferase involved in glycosylphosphatidylinositol-anchor biosynthesis.</text>
</comment>
<gene>
    <name evidence="12" type="ORF">C2845_PM05G17110</name>
</gene>
<dbReference type="Pfam" id="PF04188">
    <property type="entry name" value="Mannosyl_trans2"/>
    <property type="match status" value="1"/>
</dbReference>
<name>A0A3L6STY0_PANMI</name>
<dbReference type="Proteomes" id="UP000275267">
    <property type="component" value="Unassembled WGS sequence"/>
</dbReference>
<evidence type="ECO:0000256" key="11">
    <source>
        <dbReference type="RuleBase" id="RU363112"/>
    </source>
</evidence>
<comment type="similarity">
    <text evidence="3 11">Belongs to the PIGV family.</text>
</comment>
<dbReference type="GO" id="GO:0004376">
    <property type="term" value="F:GPI mannosyltransferase activity"/>
    <property type="evidence" value="ECO:0007669"/>
    <property type="project" value="InterPro"/>
</dbReference>
<feature type="transmembrane region" description="Helical" evidence="11">
    <location>
        <begin position="105"/>
        <end position="126"/>
    </location>
</feature>
<organism evidence="12 13">
    <name type="scientific">Panicum miliaceum</name>
    <name type="common">Proso millet</name>
    <name type="synonym">Broomcorn millet</name>
    <dbReference type="NCBI Taxonomy" id="4540"/>
    <lineage>
        <taxon>Eukaryota</taxon>
        <taxon>Viridiplantae</taxon>
        <taxon>Streptophyta</taxon>
        <taxon>Embryophyta</taxon>
        <taxon>Tracheophyta</taxon>
        <taxon>Spermatophyta</taxon>
        <taxon>Magnoliopsida</taxon>
        <taxon>Liliopsida</taxon>
        <taxon>Poales</taxon>
        <taxon>Poaceae</taxon>
        <taxon>PACMAD clade</taxon>
        <taxon>Panicoideae</taxon>
        <taxon>Panicodae</taxon>
        <taxon>Paniceae</taxon>
        <taxon>Panicinae</taxon>
        <taxon>Panicum</taxon>
        <taxon>Panicum sect. Panicum</taxon>
    </lineage>
</organism>
<protein>
    <recommendedName>
        <fullName evidence="11">GPI mannosyltransferase 2</fullName>
        <ecNumber evidence="11">2.4.1.-</ecNumber>
    </recommendedName>
</protein>
<feature type="transmembrane region" description="Helical" evidence="11">
    <location>
        <begin position="132"/>
        <end position="158"/>
    </location>
</feature>
<evidence type="ECO:0000256" key="9">
    <source>
        <dbReference type="ARBA" id="ARBA00022989"/>
    </source>
</evidence>
<evidence type="ECO:0000256" key="3">
    <source>
        <dbReference type="ARBA" id="ARBA00008698"/>
    </source>
</evidence>
<feature type="transmembrane region" description="Helical" evidence="11">
    <location>
        <begin position="192"/>
        <end position="215"/>
    </location>
</feature>
<keyword evidence="13" id="KW-1185">Reference proteome</keyword>
<keyword evidence="8 11" id="KW-0256">Endoplasmic reticulum</keyword>
<evidence type="ECO:0000256" key="10">
    <source>
        <dbReference type="ARBA" id="ARBA00023136"/>
    </source>
</evidence>
<keyword evidence="7 11" id="KW-0812">Transmembrane</keyword>
<dbReference type="GO" id="GO:0000009">
    <property type="term" value="F:alpha-1,6-mannosyltransferase activity"/>
    <property type="evidence" value="ECO:0007669"/>
    <property type="project" value="InterPro"/>
</dbReference>
<evidence type="ECO:0000313" key="12">
    <source>
        <dbReference type="EMBL" id="RLN27823.1"/>
    </source>
</evidence>
<dbReference type="GO" id="GO:0005789">
    <property type="term" value="C:endoplasmic reticulum membrane"/>
    <property type="evidence" value="ECO:0007669"/>
    <property type="project" value="UniProtKB-SubCell"/>
</dbReference>
<keyword evidence="5 11" id="KW-0328">Glycosyltransferase</keyword>
<dbReference type="UniPathway" id="UPA00196"/>
<dbReference type="PANTHER" id="PTHR12468:SF2">
    <property type="entry name" value="GPI MANNOSYLTRANSFERASE 2"/>
    <property type="match status" value="1"/>
</dbReference>
<keyword evidence="10 11" id="KW-0472">Membrane</keyword>
<dbReference type="AlphaFoldDB" id="A0A3L6STY0"/>
<keyword evidence="6 11" id="KW-0808">Transferase</keyword>
<evidence type="ECO:0000256" key="1">
    <source>
        <dbReference type="ARBA" id="ARBA00004477"/>
    </source>
</evidence>
<accession>A0A3L6STY0</accession>
<sequence length="323" mass="34406">MEPPVAGVVRLAAASRVLVLALSLLARLLFRPYDTSASLTPPCLSAPASSSDPNASVSAAVSSLAVWDGVHFARPAECGYEYEQSFAFLPAPPGLPRAPRPIPAVLVLSGYVLNNVAFVAAAAYFYRYSESLYALFSLGGLLYLFSGANTVAVIMLALSGSARSNGALNAGYFCFQALLQAYDAAVRKKRPLLVVLALVAAALRSIFIFLPFFAFQAYGYLNICVHGNSEELRPWCKAKVPLLYGFIQSHYWSVHALFPINNSLYGGPTDSIAYIPTSVPLMKVVYCSPTSTPSHKNHVVPGCNPTVNCATVASGGLTQLVEA</sequence>
<dbReference type="PANTHER" id="PTHR12468">
    <property type="entry name" value="GPI MANNOSYLTRANSFERASE 2"/>
    <property type="match status" value="1"/>
</dbReference>
<evidence type="ECO:0000256" key="6">
    <source>
        <dbReference type="ARBA" id="ARBA00022679"/>
    </source>
</evidence>
<dbReference type="STRING" id="4540.A0A3L6STY0"/>
<dbReference type="OrthoDB" id="10252502at2759"/>
<dbReference type="GO" id="GO:0031501">
    <property type="term" value="C:mannosyltransferase complex"/>
    <property type="evidence" value="ECO:0007669"/>
    <property type="project" value="TreeGrafter"/>
</dbReference>
<dbReference type="InterPro" id="IPR007315">
    <property type="entry name" value="PIG-V/Gpi18"/>
</dbReference>
<evidence type="ECO:0000313" key="13">
    <source>
        <dbReference type="Proteomes" id="UP000275267"/>
    </source>
</evidence>
<keyword evidence="9 11" id="KW-1133">Transmembrane helix</keyword>
<comment type="pathway">
    <text evidence="2 11">Glycolipid biosynthesis; glycosylphosphatidylinositol-anchor biosynthesis.</text>
</comment>
<evidence type="ECO:0000256" key="2">
    <source>
        <dbReference type="ARBA" id="ARBA00004687"/>
    </source>
</evidence>
<reference evidence="13" key="1">
    <citation type="journal article" date="2019" name="Nat. Commun.">
        <title>The genome of broomcorn millet.</title>
        <authorList>
            <person name="Zou C."/>
            <person name="Miki D."/>
            <person name="Li D."/>
            <person name="Tang Q."/>
            <person name="Xiao L."/>
            <person name="Rajput S."/>
            <person name="Deng P."/>
            <person name="Jia W."/>
            <person name="Huang R."/>
            <person name="Zhang M."/>
            <person name="Sun Y."/>
            <person name="Hu J."/>
            <person name="Fu X."/>
            <person name="Schnable P.S."/>
            <person name="Li F."/>
            <person name="Zhang H."/>
            <person name="Feng B."/>
            <person name="Zhu X."/>
            <person name="Liu R."/>
            <person name="Schnable J.C."/>
            <person name="Zhu J.-K."/>
            <person name="Zhang H."/>
        </authorList>
    </citation>
    <scope>NUCLEOTIDE SEQUENCE [LARGE SCALE GENOMIC DNA]</scope>
</reference>
<dbReference type="EC" id="2.4.1.-" evidence="11"/>
<feature type="transmembrane region" description="Helical" evidence="11">
    <location>
        <begin position="12"/>
        <end position="30"/>
    </location>
</feature>
<evidence type="ECO:0000256" key="8">
    <source>
        <dbReference type="ARBA" id="ARBA00022824"/>
    </source>
</evidence>
<comment type="subcellular location">
    <subcellularLocation>
        <location evidence="1 11">Endoplasmic reticulum membrane</location>
        <topology evidence="1 11">Multi-pass membrane protein</topology>
    </subcellularLocation>
</comment>
<evidence type="ECO:0000256" key="7">
    <source>
        <dbReference type="ARBA" id="ARBA00022692"/>
    </source>
</evidence>
<dbReference type="GO" id="GO:0006506">
    <property type="term" value="P:GPI anchor biosynthetic process"/>
    <property type="evidence" value="ECO:0007669"/>
    <property type="project" value="UniProtKB-UniPathway"/>
</dbReference>
<keyword evidence="4 11" id="KW-0337">GPI-anchor biosynthesis</keyword>
<evidence type="ECO:0000256" key="4">
    <source>
        <dbReference type="ARBA" id="ARBA00022502"/>
    </source>
</evidence>
<evidence type="ECO:0000256" key="5">
    <source>
        <dbReference type="ARBA" id="ARBA00022676"/>
    </source>
</evidence>
<comment type="caution">
    <text evidence="12">The sequence shown here is derived from an EMBL/GenBank/DDBJ whole genome shotgun (WGS) entry which is preliminary data.</text>
</comment>